<dbReference type="InterPro" id="IPR015797">
    <property type="entry name" value="NUDIX_hydrolase-like_dom_sf"/>
</dbReference>
<comment type="caution">
    <text evidence="3">The sequence shown here is derived from an EMBL/GenBank/DDBJ whole genome shotgun (WGS) entry which is preliminary data.</text>
</comment>
<feature type="domain" description="Nudix hydrolase" evidence="2">
    <location>
        <begin position="77"/>
        <end position="263"/>
    </location>
</feature>
<gene>
    <name evidence="3" type="ORF">ALEPTO_LOCUS12205</name>
</gene>
<evidence type="ECO:0000259" key="2">
    <source>
        <dbReference type="PROSITE" id="PS51462"/>
    </source>
</evidence>
<dbReference type="PROSITE" id="PS51462">
    <property type="entry name" value="NUDIX"/>
    <property type="match status" value="1"/>
</dbReference>
<dbReference type="OrthoDB" id="447842at2759"/>
<proteinExistence type="predicted"/>
<reference evidence="3" key="1">
    <citation type="submission" date="2021-06" db="EMBL/GenBank/DDBJ databases">
        <authorList>
            <person name="Kallberg Y."/>
            <person name="Tangrot J."/>
            <person name="Rosling A."/>
        </authorList>
    </citation>
    <scope>NUCLEOTIDE SEQUENCE</scope>
    <source>
        <strain evidence="3">FL130A</strain>
    </source>
</reference>
<dbReference type="EMBL" id="CAJVPS010025556">
    <property type="protein sequence ID" value="CAG8719304.1"/>
    <property type="molecule type" value="Genomic_DNA"/>
</dbReference>
<evidence type="ECO:0000256" key="1">
    <source>
        <dbReference type="SAM" id="Coils"/>
    </source>
</evidence>
<sequence>NSLIFEPKILYDEYHWIKIKEEILKTHIPEKQKYNSIYYTKKSKLLQQVEEVIKYYKTQRNIYVQQFQEEHNTHLTIDNLEESIEVFNLTKRIINIQNKQTVIFDNIYTKQENKDRAHTRYLEEILFEELNNIFKEQIPETTKGINPDKKYYSWYNLPGGKQNNPDETFEEIIIRETFEETGILLYQEKLLKVGYNCYPPGNPQGWNDKTTAEIKTYVHPSFNQIAMRMEPKTHSDWSYFTKAEIVNNIIPTPELQVQLNSIFYLIENYDMLMRLKHDKEKELDSEDESQFEALNLPTLTYEQVDLLIHKQYEAINPKDIYQLKNYKKELVKEVSKLNNIKHRVEQKIRNYSKRRYTIIFDKLQQPSIAATLGSIPTLKRLFDTPSAYNRIKFQTFRFRIVQDENSIDQTFGVIKVRPLTNSKYICQATIEDLITMYPNYVLM</sequence>
<dbReference type="InterPro" id="IPR000086">
    <property type="entry name" value="NUDIX_hydrolase_dom"/>
</dbReference>
<name>A0A9N9NB99_9GLOM</name>
<dbReference type="CDD" id="cd02883">
    <property type="entry name" value="NUDIX_Hydrolase"/>
    <property type="match status" value="1"/>
</dbReference>
<protein>
    <submittedName>
        <fullName evidence="3">3234_t:CDS:1</fullName>
    </submittedName>
</protein>
<accession>A0A9N9NB99</accession>
<dbReference type="Gene3D" id="3.90.79.10">
    <property type="entry name" value="Nucleoside Triphosphate Pyrophosphohydrolase"/>
    <property type="match status" value="1"/>
</dbReference>
<dbReference type="Proteomes" id="UP000789508">
    <property type="component" value="Unassembled WGS sequence"/>
</dbReference>
<feature type="coiled-coil region" evidence="1">
    <location>
        <begin position="323"/>
        <end position="354"/>
    </location>
</feature>
<keyword evidence="4" id="KW-1185">Reference proteome</keyword>
<dbReference type="AlphaFoldDB" id="A0A9N9NB99"/>
<feature type="non-terminal residue" evidence="3">
    <location>
        <position position="443"/>
    </location>
</feature>
<evidence type="ECO:0000313" key="3">
    <source>
        <dbReference type="EMBL" id="CAG8719304.1"/>
    </source>
</evidence>
<dbReference type="SUPFAM" id="SSF55811">
    <property type="entry name" value="Nudix"/>
    <property type="match status" value="1"/>
</dbReference>
<evidence type="ECO:0000313" key="4">
    <source>
        <dbReference type="Proteomes" id="UP000789508"/>
    </source>
</evidence>
<organism evidence="3 4">
    <name type="scientific">Ambispora leptoticha</name>
    <dbReference type="NCBI Taxonomy" id="144679"/>
    <lineage>
        <taxon>Eukaryota</taxon>
        <taxon>Fungi</taxon>
        <taxon>Fungi incertae sedis</taxon>
        <taxon>Mucoromycota</taxon>
        <taxon>Glomeromycotina</taxon>
        <taxon>Glomeromycetes</taxon>
        <taxon>Archaeosporales</taxon>
        <taxon>Ambisporaceae</taxon>
        <taxon>Ambispora</taxon>
    </lineage>
</organism>
<keyword evidence="1" id="KW-0175">Coiled coil</keyword>